<comment type="subcellular location">
    <subcellularLocation>
        <location evidence="1">Virion</location>
    </subcellularLocation>
</comment>
<name>A0AAV6YHS1_ENGPU</name>
<dbReference type="CDD" id="cd00033">
    <property type="entry name" value="CCP"/>
    <property type="match status" value="2"/>
</dbReference>
<evidence type="ECO:0000259" key="6">
    <source>
        <dbReference type="PROSITE" id="PS50923"/>
    </source>
</evidence>
<keyword evidence="8" id="KW-1185">Reference proteome</keyword>
<dbReference type="InterPro" id="IPR035976">
    <property type="entry name" value="Sushi/SCR/CCP_sf"/>
</dbReference>
<keyword evidence="3" id="KW-0732">Signal</keyword>
<dbReference type="SMART" id="SM00032">
    <property type="entry name" value="CCP"/>
    <property type="match status" value="2"/>
</dbReference>
<evidence type="ECO:0000256" key="5">
    <source>
        <dbReference type="PROSITE-ProRule" id="PRU00302"/>
    </source>
</evidence>
<protein>
    <recommendedName>
        <fullName evidence="6">Sushi domain-containing protein</fullName>
    </recommendedName>
</protein>
<feature type="domain" description="Sushi" evidence="6">
    <location>
        <begin position="2"/>
        <end position="62"/>
    </location>
</feature>
<gene>
    <name evidence="7" type="ORF">GDO81_025199</name>
</gene>
<comment type="caution">
    <text evidence="7">The sequence shown here is derived from an EMBL/GenBank/DDBJ whole genome shotgun (WGS) entry which is preliminary data.</text>
</comment>
<dbReference type="InterPro" id="IPR000436">
    <property type="entry name" value="Sushi_SCR_CCP_dom"/>
</dbReference>
<feature type="non-terminal residue" evidence="7">
    <location>
        <position position="119"/>
    </location>
</feature>
<dbReference type="EMBL" id="WNYA01034738">
    <property type="protein sequence ID" value="KAG8537019.1"/>
    <property type="molecule type" value="Genomic_DNA"/>
</dbReference>
<evidence type="ECO:0000313" key="7">
    <source>
        <dbReference type="EMBL" id="KAG8537019.1"/>
    </source>
</evidence>
<evidence type="ECO:0000256" key="1">
    <source>
        <dbReference type="ARBA" id="ARBA00004328"/>
    </source>
</evidence>
<dbReference type="SUPFAM" id="SSF57535">
    <property type="entry name" value="Complement control module/SCR domain"/>
    <property type="match status" value="2"/>
</dbReference>
<dbReference type="PANTHER" id="PTHR45785">
    <property type="entry name" value="COMPLEMENT FACTOR H-RELATED"/>
    <property type="match status" value="1"/>
</dbReference>
<keyword evidence="2 5" id="KW-0768">Sushi</keyword>
<dbReference type="AlphaFoldDB" id="A0AAV6YHS1"/>
<dbReference type="Proteomes" id="UP000824782">
    <property type="component" value="Unassembled WGS sequence"/>
</dbReference>
<evidence type="ECO:0000256" key="2">
    <source>
        <dbReference type="ARBA" id="ARBA00022659"/>
    </source>
</evidence>
<organism evidence="7 8">
    <name type="scientific">Engystomops pustulosus</name>
    <name type="common">Tungara frog</name>
    <name type="synonym">Physalaemus pustulosus</name>
    <dbReference type="NCBI Taxonomy" id="76066"/>
    <lineage>
        <taxon>Eukaryota</taxon>
        <taxon>Metazoa</taxon>
        <taxon>Chordata</taxon>
        <taxon>Craniata</taxon>
        <taxon>Vertebrata</taxon>
        <taxon>Euteleostomi</taxon>
        <taxon>Amphibia</taxon>
        <taxon>Batrachia</taxon>
        <taxon>Anura</taxon>
        <taxon>Neobatrachia</taxon>
        <taxon>Hyloidea</taxon>
        <taxon>Leptodactylidae</taxon>
        <taxon>Leiuperinae</taxon>
        <taxon>Engystomops</taxon>
    </lineage>
</organism>
<sequence>MKPCRNPPATISDGSLADSSVREIYVTDDVVKYVCKRGFHISGSDQSTCINGLWTALPTCIENSCDEAPEVINATIIENKQTYNHLEKAKYICDSGLSFTGEDSALCLEGQWTDTPSCV</sequence>
<dbReference type="Pfam" id="PF00084">
    <property type="entry name" value="Sushi"/>
    <property type="match status" value="2"/>
</dbReference>
<comment type="caution">
    <text evidence="5">Lacks conserved residue(s) required for the propagation of feature annotation.</text>
</comment>
<evidence type="ECO:0000313" key="8">
    <source>
        <dbReference type="Proteomes" id="UP000824782"/>
    </source>
</evidence>
<evidence type="ECO:0000256" key="3">
    <source>
        <dbReference type="ARBA" id="ARBA00022729"/>
    </source>
</evidence>
<feature type="domain" description="Sushi" evidence="6">
    <location>
        <begin position="63"/>
        <end position="119"/>
    </location>
</feature>
<proteinExistence type="predicted"/>
<dbReference type="PANTHER" id="PTHR45785:SF2">
    <property type="entry name" value="COMPLEMENT FACTOR H-RELATED"/>
    <property type="match status" value="1"/>
</dbReference>
<evidence type="ECO:0000256" key="4">
    <source>
        <dbReference type="ARBA" id="ARBA00023157"/>
    </source>
</evidence>
<keyword evidence="4" id="KW-1015">Disulfide bond</keyword>
<dbReference type="Gene3D" id="2.10.70.10">
    <property type="entry name" value="Complement Module, domain 1"/>
    <property type="match status" value="2"/>
</dbReference>
<dbReference type="InterPro" id="IPR051503">
    <property type="entry name" value="ComplSys_Reg/VirEntry_Med"/>
</dbReference>
<accession>A0AAV6YHS1</accession>
<dbReference type="PROSITE" id="PS50923">
    <property type="entry name" value="SUSHI"/>
    <property type="match status" value="2"/>
</dbReference>
<reference evidence="7" key="1">
    <citation type="thesis" date="2020" institute="ProQuest LLC" country="789 East Eisenhower Parkway, Ann Arbor, MI, USA">
        <title>Comparative Genomics and Chromosome Evolution.</title>
        <authorList>
            <person name="Mudd A.B."/>
        </authorList>
    </citation>
    <scope>NUCLEOTIDE SEQUENCE</scope>
    <source>
        <strain evidence="7">237g6f4</strain>
        <tissue evidence="7">Blood</tissue>
    </source>
</reference>